<proteinExistence type="predicted"/>
<name>E4T352_PALPW</name>
<keyword evidence="2" id="KW-1185">Reference proteome</keyword>
<dbReference type="STRING" id="694427.Palpr_0996"/>
<evidence type="ECO:0000313" key="1">
    <source>
        <dbReference type="EMBL" id="ADQ79146.1"/>
    </source>
</evidence>
<sequence>MFTVLSTIGSESPGSSDFLLSIILPKHPLSFFGRNEVAECHKYVFYDNNQDKMNKPTLNLSNQHEFKAYTKIG</sequence>
<gene>
    <name evidence="1" type="ordered locus">Palpr_0996</name>
</gene>
<dbReference type="HOGENOM" id="CLU_2701364_0_0_10"/>
<reference key="1">
    <citation type="submission" date="2010-11" db="EMBL/GenBank/DDBJ databases">
        <title>The complete genome of Paludibacter propionicigenes DSM 17365.</title>
        <authorList>
            <consortium name="US DOE Joint Genome Institute (JGI-PGF)"/>
            <person name="Lucas S."/>
            <person name="Copeland A."/>
            <person name="Lapidus A."/>
            <person name="Bruce D."/>
            <person name="Goodwin L."/>
            <person name="Pitluck S."/>
            <person name="Kyrpides N."/>
            <person name="Mavromatis K."/>
            <person name="Ivanova N."/>
            <person name="Munk A.C."/>
            <person name="Brettin T."/>
            <person name="Detter J.C."/>
            <person name="Han C."/>
            <person name="Tapia R."/>
            <person name="Land M."/>
            <person name="Hauser L."/>
            <person name="Markowitz V."/>
            <person name="Cheng J.-F."/>
            <person name="Hugenholtz P."/>
            <person name="Woyke T."/>
            <person name="Wu D."/>
            <person name="Gronow S."/>
            <person name="Wellnitz S."/>
            <person name="Brambilla E."/>
            <person name="Klenk H.-P."/>
            <person name="Eisen J.A."/>
        </authorList>
    </citation>
    <scope>NUCLEOTIDE SEQUENCE</scope>
    <source>
        <strain>WB4</strain>
    </source>
</reference>
<accession>E4T352</accession>
<reference evidence="1 2" key="2">
    <citation type="journal article" date="2011" name="Stand. Genomic Sci.">
        <title>Complete genome sequence of Paludibacter propionicigenes type strain (WB4).</title>
        <authorList>
            <person name="Gronow S."/>
            <person name="Munk C."/>
            <person name="Lapidus A."/>
            <person name="Nolan M."/>
            <person name="Lucas S."/>
            <person name="Hammon N."/>
            <person name="Deshpande S."/>
            <person name="Cheng J.F."/>
            <person name="Tapia R."/>
            <person name="Han C."/>
            <person name="Goodwin L."/>
            <person name="Pitluck S."/>
            <person name="Liolios K."/>
            <person name="Ivanova N."/>
            <person name="Mavromatis K."/>
            <person name="Mikhailova N."/>
            <person name="Pati A."/>
            <person name="Chen A."/>
            <person name="Palaniappan K."/>
            <person name="Land M."/>
            <person name="Hauser L."/>
            <person name="Chang Y.J."/>
            <person name="Jeffries C.D."/>
            <person name="Brambilla E."/>
            <person name="Rohde M."/>
            <person name="Goker M."/>
            <person name="Detter J.C."/>
            <person name="Woyke T."/>
            <person name="Bristow J."/>
            <person name="Eisen J.A."/>
            <person name="Markowitz V."/>
            <person name="Hugenholtz P."/>
            <person name="Kyrpides N.C."/>
            <person name="Klenk H.P."/>
        </authorList>
    </citation>
    <scope>NUCLEOTIDE SEQUENCE [LARGE SCALE GENOMIC DNA]</scope>
    <source>
        <strain evidence="2">DSM 17365 / JCM 13257 / WB4</strain>
    </source>
</reference>
<evidence type="ECO:0000313" key="2">
    <source>
        <dbReference type="Proteomes" id="UP000008718"/>
    </source>
</evidence>
<dbReference type="KEGG" id="ppn:Palpr_0996"/>
<dbReference type="EMBL" id="CP002345">
    <property type="protein sequence ID" value="ADQ79146.1"/>
    <property type="molecule type" value="Genomic_DNA"/>
</dbReference>
<protein>
    <submittedName>
        <fullName evidence="1">Uncharacterized protein</fullName>
    </submittedName>
</protein>
<dbReference type="Proteomes" id="UP000008718">
    <property type="component" value="Chromosome"/>
</dbReference>
<dbReference type="AlphaFoldDB" id="E4T352"/>
<organism evidence="1 2">
    <name type="scientific">Paludibacter propionicigenes (strain DSM 17365 / JCM 13257 / WB4)</name>
    <dbReference type="NCBI Taxonomy" id="694427"/>
    <lineage>
        <taxon>Bacteria</taxon>
        <taxon>Pseudomonadati</taxon>
        <taxon>Bacteroidota</taxon>
        <taxon>Bacteroidia</taxon>
        <taxon>Bacteroidales</taxon>
        <taxon>Paludibacteraceae</taxon>
        <taxon>Paludibacter</taxon>
    </lineage>
</organism>